<comment type="caution">
    <text evidence="1">The sequence shown here is derived from an EMBL/GenBank/DDBJ whole genome shotgun (WGS) entry which is preliminary data.</text>
</comment>
<keyword evidence="2" id="KW-1185">Reference proteome</keyword>
<dbReference type="EMBL" id="ACHA02000002">
    <property type="protein sequence ID" value="EFK59642.1"/>
    <property type="molecule type" value="Genomic_DNA"/>
</dbReference>
<dbReference type="AlphaFoldDB" id="D7VHU0"/>
<evidence type="ECO:0000313" key="1">
    <source>
        <dbReference type="EMBL" id="EFK59642.1"/>
    </source>
</evidence>
<dbReference type="Proteomes" id="UP000006258">
    <property type="component" value="Unassembled WGS sequence"/>
</dbReference>
<evidence type="ECO:0000313" key="2">
    <source>
        <dbReference type="Proteomes" id="UP000006258"/>
    </source>
</evidence>
<proteinExistence type="predicted"/>
<organism evidence="1 2">
    <name type="scientific">Sphingobacterium spiritivorum ATCC 33861</name>
    <dbReference type="NCBI Taxonomy" id="525373"/>
    <lineage>
        <taxon>Bacteria</taxon>
        <taxon>Pseudomonadati</taxon>
        <taxon>Bacteroidota</taxon>
        <taxon>Sphingobacteriia</taxon>
        <taxon>Sphingobacteriales</taxon>
        <taxon>Sphingobacteriaceae</taxon>
        <taxon>Sphingobacterium</taxon>
    </lineage>
</organism>
<dbReference type="HOGENOM" id="CLU_3239801_0_0_10"/>
<gene>
    <name evidence="1" type="ORF">HMPREF0766_10559</name>
</gene>
<sequence length="43" mass="5107">MANEDRQDVIIFYSLPDMQTEQNWERIDKNIIFKGSISFVNTV</sequence>
<protein>
    <submittedName>
        <fullName evidence="1">Uncharacterized protein</fullName>
    </submittedName>
</protein>
<name>D7VHU0_SPHSI</name>
<accession>D7VHU0</accession>
<reference evidence="1" key="1">
    <citation type="submission" date="2010-07" db="EMBL/GenBank/DDBJ databases">
        <authorList>
            <person name="Muzny D."/>
            <person name="Qin X."/>
            <person name="Buhay C."/>
            <person name="Dugan-Rocha S."/>
            <person name="Ding Y."/>
            <person name="Chen G."/>
            <person name="Hawes A."/>
            <person name="Holder M."/>
            <person name="Jhangiani S."/>
            <person name="Johnson A."/>
            <person name="Khan Z."/>
            <person name="Li Z."/>
            <person name="Liu W."/>
            <person name="Liu X."/>
            <person name="Perez L."/>
            <person name="Shen H."/>
            <person name="Wang Q."/>
            <person name="Watt J."/>
            <person name="Xi L."/>
            <person name="Xin Y."/>
            <person name="Zhou J."/>
            <person name="Deng J."/>
            <person name="Jiang H."/>
            <person name="Liu Y."/>
            <person name="Qu J."/>
            <person name="Song X.-Z."/>
            <person name="Zhang L."/>
            <person name="Villasana D."/>
            <person name="Johnson A."/>
            <person name="Liu J."/>
            <person name="Liyanage D."/>
            <person name="Lorensuhewa L."/>
            <person name="Robinson T."/>
            <person name="Song A."/>
            <person name="Song B.-B."/>
            <person name="Dinh H."/>
            <person name="Thornton R."/>
            <person name="Coyle M."/>
            <person name="Francisco L."/>
            <person name="Jackson L."/>
            <person name="Javaid M."/>
            <person name="Korchina V."/>
            <person name="Kovar C."/>
            <person name="Mata R."/>
            <person name="Mathew T."/>
            <person name="Ngo R."/>
            <person name="Nguyen L."/>
            <person name="Nguyen N."/>
            <person name="Okwuonu G."/>
            <person name="Ongeri F."/>
            <person name="Pham C."/>
            <person name="Simmons D."/>
            <person name="Wilczek-Boney K."/>
            <person name="Hale W."/>
            <person name="Jakkamsetti A."/>
            <person name="Pham P."/>
            <person name="Ruth R."/>
            <person name="San Lucas F."/>
            <person name="Warren J."/>
            <person name="Zhang J."/>
            <person name="Zhao Z."/>
            <person name="Zhou C."/>
            <person name="Zhu D."/>
            <person name="Lee S."/>
            <person name="Bess C."/>
            <person name="Blankenburg K."/>
            <person name="Forbes L."/>
            <person name="Fu Q."/>
            <person name="Gubbala S."/>
            <person name="Hirani K."/>
            <person name="Jayaseelan J.C."/>
            <person name="Lara F."/>
            <person name="Munidasa M."/>
            <person name="Palculict T."/>
            <person name="Patil S."/>
            <person name="Pu L.-L."/>
            <person name="Saada N."/>
            <person name="Tang L."/>
            <person name="Weissenberger G."/>
            <person name="Zhu Y."/>
            <person name="Hemphill L."/>
            <person name="Shang Y."/>
            <person name="Youmans B."/>
            <person name="Ayvaz T."/>
            <person name="Ross M."/>
            <person name="Santibanez J."/>
            <person name="Aqrawi P."/>
            <person name="Gross S."/>
            <person name="Joshi V."/>
            <person name="Fowler G."/>
            <person name="Nazareth L."/>
            <person name="Reid J."/>
            <person name="Worley K."/>
            <person name="Petrosino J."/>
            <person name="Highlander S."/>
            <person name="Gibbs R."/>
        </authorList>
    </citation>
    <scope>NUCLEOTIDE SEQUENCE [LARGE SCALE GENOMIC DNA]</scope>
    <source>
        <strain evidence="1">ATCC 33861</strain>
    </source>
</reference>